<feature type="transmembrane region" description="Helical" evidence="9">
    <location>
        <begin position="60"/>
        <end position="80"/>
    </location>
</feature>
<feature type="domain" description="ABC transmembrane type-2" evidence="10">
    <location>
        <begin position="57"/>
        <end position="282"/>
    </location>
</feature>
<dbReference type="InterPro" id="IPR047817">
    <property type="entry name" value="ABC2_TM_bact-type"/>
</dbReference>
<evidence type="ECO:0000256" key="9">
    <source>
        <dbReference type="RuleBase" id="RU361157"/>
    </source>
</evidence>
<dbReference type="InterPro" id="IPR013525">
    <property type="entry name" value="ABC2_TM"/>
</dbReference>
<comment type="similarity">
    <text evidence="2 9">Belongs to the ABC-2 integral membrane protein family.</text>
</comment>
<keyword evidence="6 9" id="KW-0812">Transmembrane</keyword>
<comment type="caution">
    <text evidence="9">Lacks conserved residue(s) required for the propagation of feature annotation.</text>
</comment>
<dbReference type="InParanoid" id="A0A146G3F8"/>
<feature type="transmembrane region" description="Helical" evidence="9">
    <location>
        <begin position="261"/>
        <end position="279"/>
    </location>
</feature>
<dbReference type="EMBL" id="BDCO01000002">
    <property type="protein sequence ID" value="GAT31992.1"/>
    <property type="molecule type" value="Genomic_DNA"/>
</dbReference>
<protein>
    <recommendedName>
        <fullName evidence="9">Transport permease protein</fullName>
    </recommendedName>
</protein>
<keyword evidence="7 9" id="KW-1133">Transmembrane helix</keyword>
<feature type="transmembrane region" description="Helical" evidence="9">
    <location>
        <begin position="135"/>
        <end position="160"/>
    </location>
</feature>
<keyword evidence="5" id="KW-0997">Cell inner membrane</keyword>
<dbReference type="GO" id="GO:0015920">
    <property type="term" value="P:lipopolysaccharide transport"/>
    <property type="evidence" value="ECO:0007669"/>
    <property type="project" value="TreeGrafter"/>
</dbReference>
<gene>
    <name evidence="11" type="ORF">TSACC_2389</name>
</gene>
<evidence type="ECO:0000313" key="11">
    <source>
        <dbReference type="EMBL" id="GAT31992.1"/>
    </source>
</evidence>
<sequence>MDSLVKTPGISSEKWDRIITSKRSWFDLNLADVWRYRDLIYLFFRRDFVSTYKQTVLGPVWFILQPLLTTLAFALVFGQIAKMGTSSVPPFIFYMPGIVMWGLFSACLMRCSGVFSANAQIFSKVYFPRLTVPIASVFSVLATFVLQFLMFLAFLLFFYLRGNDIRPGIDVLTFPVLVLQVCLMGIGFGCIVSSLTTRYRDLQMALSFGMQLWMYGSCIFYSRSQIDERYRWILDLNPVAPIIETFRNSFLGTGIVNYPELGILTVVSLIIFAAGVAIFNQVEKDFADTI</sequence>
<dbReference type="Proteomes" id="UP000076023">
    <property type="component" value="Unassembled WGS sequence"/>
</dbReference>
<keyword evidence="3 9" id="KW-0813">Transport</keyword>
<dbReference type="Pfam" id="PF01061">
    <property type="entry name" value="ABC2_membrane"/>
    <property type="match status" value="1"/>
</dbReference>
<keyword evidence="8 9" id="KW-0472">Membrane</keyword>
<evidence type="ECO:0000313" key="12">
    <source>
        <dbReference type="Proteomes" id="UP000076023"/>
    </source>
</evidence>
<dbReference type="OrthoDB" id="9786910at2"/>
<dbReference type="GO" id="GO:0005886">
    <property type="term" value="C:plasma membrane"/>
    <property type="evidence" value="ECO:0007669"/>
    <property type="project" value="UniProtKB-SubCell"/>
</dbReference>
<dbReference type="STRING" id="690879.TSACC_2389"/>
<evidence type="ECO:0000259" key="10">
    <source>
        <dbReference type="PROSITE" id="PS51012"/>
    </source>
</evidence>
<comment type="caution">
    <text evidence="11">The sequence shown here is derived from an EMBL/GenBank/DDBJ whole genome shotgun (WGS) entry which is preliminary data.</text>
</comment>
<feature type="transmembrane region" description="Helical" evidence="9">
    <location>
        <begin position="172"/>
        <end position="196"/>
    </location>
</feature>
<comment type="subcellular location">
    <subcellularLocation>
        <location evidence="1">Cell inner membrane</location>
        <topology evidence="1">Multi-pass membrane protein</topology>
    </subcellularLocation>
    <subcellularLocation>
        <location evidence="9">Cell membrane</location>
        <topology evidence="9">Multi-pass membrane protein</topology>
    </subcellularLocation>
</comment>
<evidence type="ECO:0000256" key="8">
    <source>
        <dbReference type="ARBA" id="ARBA00023136"/>
    </source>
</evidence>
<dbReference type="GO" id="GO:0140359">
    <property type="term" value="F:ABC-type transporter activity"/>
    <property type="evidence" value="ECO:0007669"/>
    <property type="project" value="InterPro"/>
</dbReference>
<evidence type="ECO:0000256" key="3">
    <source>
        <dbReference type="ARBA" id="ARBA00022448"/>
    </source>
</evidence>
<evidence type="ECO:0000256" key="1">
    <source>
        <dbReference type="ARBA" id="ARBA00004429"/>
    </source>
</evidence>
<dbReference type="PROSITE" id="PS51012">
    <property type="entry name" value="ABC_TM2"/>
    <property type="match status" value="1"/>
</dbReference>
<dbReference type="FunCoup" id="A0A146G3F8">
    <property type="interactions" value="268"/>
</dbReference>
<evidence type="ECO:0000256" key="7">
    <source>
        <dbReference type="ARBA" id="ARBA00022989"/>
    </source>
</evidence>
<accession>A0A146G3F8</accession>
<dbReference type="AlphaFoldDB" id="A0A146G3F8"/>
<proteinExistence type="inferred from homology"/>
<evidence type="ECO:0000256" key="4">
    <source>
        <dbReference type="ARBA" id="ARBA00022475"/>
    </source>
</evidence>
<dbReference type="RefSeq" id="WP_075077855.1">
    <property type="nucleotide sequence ID" value="NZ_BDCO01000002.1"/>
</dbReference>
<feature type="transmembrane region" description="Helical" evidence="9">
    <location>
        <begin position="92"/>
        <end position="115"/>
    </location>
</feature>
<organism evidence="11 12">
    <name type="scientific">Terrimicrobium sacchariphilum</name>
    <dbReference type="NCBI Taxonomy" id="690879"/>
    <lineage>
        <taxon>Bacteria</taxon>
        <taxon>Pseudomonadati</taxon>
        <taxon>Verrucomicrobiota</taxon>
        <taxon>Terrimicrobiia</taxon>
        <taxon>Terrimicrobiales</taxon>
        <taxon>Terrimicrobiaceae</taxon>
        <taxon>Terrimicrobium</taxon>
    </lineage>
</organism>
<dbReference type="PANTHER" id="PTHR30413:SF8">
    <property type="entry name" value="TRANSPORT PERMEASE PROTEIN"/>
    <property type="match status" value="1"/>
</dbReference>
<evidence type="ECO:0000256" key="2">
    <source>
        <dbReference type="ARBA" id="ARBA00007783"/>
    </source>
</evidence>
<evidence type="ECO:0000256" key="6">
    <source>
        <dbReference type="ARBA" id="ARBA00022692"/>
    </source>
</evidence>
<reference evidence="12" key="1">
    <citation type="journal article" date="2017" name="Genome Announc.">
        <title>Draft Genome Sequence of Terrimicrobium sacchariphilum NM-5T, a Facultative Anaerobic Soil Bacterium of the Class Spartobacteria.</title>
        <authorList>
            <person name="Qiu Y.L."/>
            <person name="Tourlousse D.M."/>
            <person name="Matsuura N."/>
            <person name="Ohashi A."/>
            <person name="Sekiguchi Y."/>
        </authorList>
    </citation>
    <scope>NUCLEOTIDE SEQUENCE [LARGE SCALE GENOMIC DNA]</scope>
    <source>
        <strain evidence="12">NM-5</strain>
    </source>
</reference>
<keyword evidence="4 9" id="KW-1003">Cell membrane</keyword>
<name>A0A146G3F8_TERSA</name>
<evidence type="ECO:0000256" key="5">
    <source>
        <dbReference type="ARBA" id="ARBA00022519"/>
    </source>
</evidence>
<dbReference type="PANTHER" id="PTHR30413">
    <property type="entry name" value="INNER MEMBRANE TRANSPORT PERMEASE"/>
    <property type="match status" value="1"/>
</dbReference>
<keyword evidence="12" id="KW-1185">Reference proteome</keyword>